<keyword evidence="2 4" id="KW-0813">Transport</keyword>
<dbReference type="RefSeq" id="WP_018385967.1">
    <property type="nucleotide sequence ID" value="NZ_LLZU01000002.1"/>
</dbReference>
<feature type="chain" id="PRO_5006670796" description="Phosphate-binding protein" evidence="6">
    <location>
        <begin position="27"/>
        <end position="376"/>
    </location>
</feature>
<dbReference type="PIRSF" id="PIRSF002756">
    <property type="entry name" value="PstS"/>
    <property type="match status" value="1"/>
</dbReference>
<feature type="binding site" evidence="5">
    <location>
        <begin position="63"/>
        <end position="65"/>
    </location>
    <ligand>
        <name>phosphate</name>
        <dbReference type="ChEBI" id="CHEBI:43474"/>
    </ligand>
</feature>
<organism evidence="8 9">
    <name type="scientific">Wenjunlia vitaminophila</name>
    <name type="common">Streptomyces vitaminophilus</name>
    <dbReference type="NCBI Taxonomy" id="76728"/>
    <lineage>
        <taxon>Bacteria</taxon>
        <taxon>Bacillati</taxon>
        <taxon>Actinomycetota</taxon>
        <taxon>Actinomycetes</taxon>
        <taxon>Kitasatosporales</taxon>
        <taxon>Streptomycetaceae</taxon>
        <taxon>Wenjunlia</taxon>
    </lineage>
</organism>
<proteinExistence type="inferred from homology"/>
<gene>
    <name evidence="8" type="ORF">AQ490_02435</name>
</gene>
<evidence type="ECO:0000313" key="9">
    <source>
        <dbReference type="Proteomes" id="UP000050867"/>
    </source>
</evidence>
<comment type="similarity">
    <text evidence="1 4">Belongs to the PstS family.</text>
</comment>
<dbReference type="InterPro" id="IPR005673">
    <property type="entry name" value="ABC_phos-bd_PstS"/>
</dbReference>
<dbReference type="PROSITE" id="PS51257">
    <property type="entry name" value="PROKAR_LIPOPROTEIN"/>
    <property type="match status" value="1"/>
</dbReference>
<feature type="binding site" evidence="5">
    <location>
        <position position="93"/>
    </location>
    <ligand>
        <name>phosphate</name>
        <dbReference type="ChEBI" id="CHEBI:43474"/>
    </ligand>
</feature>
<dbReference type="InterPro" id="IPR024370">
    <property type="entry name" value="PBP_domain"/>
</dbReference>
<dbReference type="Gene3D" id="3.40.190.10">
    <property type="entry name" value="Periplasmic binding protein-like II"/>
    <property type="match status" value="2"/>
</dbReference>
<feature type="binding site" evidence="5">
    <location>
        <begin position="199"/>
        <end position="201"/>
    </location>
    <ligand>
        <name>phosphate</name>
        <dbReference type="ChEBI" id="CHEBI:43474"/>
    </ligand>
</feature>
<keyword evidence="9" id="KW-1185">Reference proteome</keyword>
<dbReference type="PANTHER" id="PTHR42996">
    <property type="entry name" value="PHOSPHATE-BINDING PROTEIN PSTS"/>
    <property type="match status" value="1"/>
</dbReference>
<dbReference type="NCBIfam" id="TIGR00975">
    <property type="entry name" value="3a0107s03"/>
    <property type="match status" value="1"/>
</dbReference>
<dbReference type="Proteomes" id="UP000050867">
    <property type="component" value="Unassembled WGS sequence"/>
</dbReference>
<evidence type="ECO:0000256" key="5">
    <source>
        <dbReference type="PIRSR" id="PIRSR002756-1"/>
    </source>
</evidence>
<protein>
    <recommendedName>
        <fullName evidence="4">Phosphate-binding protein</fullName>
    </recommendedName>
</protein>
<sequence>MKLQRIGRSRGLALGAVAVVTSLTLAACGSDDNSDTDQGDPTKAANAADVTCGDKGELLAAGSSAQKNAMDQWVKDFQAACSGTTINYQANGSGAGIESFLAGKVAFAGSDAALKPEEVERSKEVCDSGQGINLPMVVGPIAVGYNLKGVDNLVLDAKTMAGIFDSKIKKWDDQSIKDLNPGVDLPSTPIQTVHRSDDSGTTKNFLQYLSAAAPDAWSYEADKKWPAKGGQSADGSSGVAAQVKQAEGSIGYFEISYADANQIKTVALDTGAGEPIVASTEAASKAIAEAKIVGQGNDLAMEVAYDTKAAGAYPISLVTYEIVCDKGNNSDTLKSVKAFLEYTASEAGQQSIADKGYAPLPTEVAEKVRKVIPTLS</sequence>
<feature type="domain" description="PBP" evidence="7">
    <location>
        <begin position="55"/>
        <end position="346"/>
    </location>
</feature>
<evidence type="ECO:0000313" key="8">
    <source>
        <dbReference type="EMBL" id="KRV51080.1"/>
    </source>
</evidence>
<dbReference type="eggNOG" id="COG0226">
    <property type="taxonomic scope" value="Bacteria"/>
</dbReference>
<dbReference type="GO" id="GO:0043190">
    <property type="term" value="C:ATP-binding cassette (ABC) transporter complex"/>
    <property type="evidence" value="ECO:0007669"/>
    <property type="project" value="InterPro"/>
</dbReference>
<evidence type="ECO:0000259" key="7">
    <source>
        <dbReference type="Pfam" id="PF12849"/>
    </source>
</evidence>
<dbReference type="AlphaFoldDB" id="A0A0T6LYG8"/>
<dbReference type="GO" id="GO:0042301">
    <property type="term" value="F:phosphate ion binding"/>
    <property type="evidence" value="ECO:0007669"/>
    <property type="project" value="InterPro"/>
</dbReference>
<evidence type="ECO:0000256" key="4">
    <source>
        <dbReference type="PIRNR" id="PIRNR002756"/>
    </source>
</evidence>
<feature type="signal peptide" evidence="6">
    <location>
        <begin position="1"/>
        <end position="26"/>
    </location>
</feature>
<dbReference type="SUPFAM" id="SSF53850">
    <property type="entry name" value="Periplasmic binding protein-like II"/>
    <property type="match status" value="1"/>
</dbReference>
<comment type="caution">
    <text evidence="8">The sequence shown here is derived from an EMBL/GenBank/DDBJ whole genome shotgun (WGS) entry which is preliminary data.</text>
</comment>
<dbReference type="CDD" id="cd13565">
    <property type="entry name" value="PBP2_PstS"/>
    <property type="match status" value="1"/>
</dbReference>
<evidence type="ECO:0000256" key="1">
    <source>
        <dbReference type="ARBA" id="ARBA00008725"/>
    </source>
</evidence>
<dbReference type="GO" id="GO:0035435">
    <property type="term" value="P:phosphate ion transmembrane transport"/>
    <property type="evidence" value="ECO:0007669"/>
    <property type="project" value="InterPro"/>
</dbReference>
<name>A0A0T6LYG8_WENVI</name>
<accession>A0A0T6LYG8</accession>
<dbReference type="InterPro" id="IPR050962">
    <property type="entry name" value="Phosphate-bind_PstS"/>
</dbReference>
<feature type="binding site" evidence="5">
    <location>
        <position position="111"/>
    </location>
    <ligand>
        <name>phosphate</name>
        <dbReference type="ChEBI" id="CHEBI:43474"/>
    </ligand>
</feature>
<keyword evidence="3 4" id="KW-0592">Phosphate transport</keyword>
<dbReference type="EMBL" id="LLZU01000002">
    <property type="protein sequence ID" value="KRV51080.1"/>
    <property type="molecule type" value="Genomic_DNA"/>
</dbReference>
<dbReference type="PANTHER" id="PTHR42996:SF1">
    <property type="entry name" value="PHOSPHATE-BINDING PROTEIN PSTS"/>
    <property type="match status" value="1"/>
</dbReference>
<keyword evidence="6" id="KW-0732">Signal</keyword>
<evidence type="ECO:0000256" key="2">
    <source>
        <dbReference type="ARBA" id="ARBA00022448"/>
    </source>
</evidence>
<dbReference type="STRING" id="76728.AQ490_02435"/>
<dbReference type="OrthoDB" id="9801510at2"/>
<evidence type="ECO:0000256" key="3">
    <source>
        <dbReference type="ARBA" id="ARBA00022592"/>
    </source>
</evidence>
<dbReference type="Pfam" id="PF12849">
    <property type="entry name" value="PBP_like_2"/>
    <property type="match status" value="1"/>
</dbReference>
<evidence type="ECO:0000256" key="6">
    <source>
        <dbReference type="SAM" id="SignalP"/>
    </source>
</evidence>
<reference evidence="8 9" key="1">
    <citation type="submission" date="2015-10" db="EMBL/GenBank/DDBJ databases">
        <title>Draft genome sequence of pyrrolomycin-producing Streptomyces vitaminophilus.</title>
        <authorList>
            <person name="Graham D.E."/>
            <person name="Mahan K.M."/>
            <person name="Klingeman D.M."/>
            <person name="Hettich R.L."/>
            <person name="Parry R.J."/>
        </authorList>
    </citation>
    <scope>NUCLEOTIDE SEQUENCE [LARGE SCALE GENOMIC DNA]</scope>
    <source>
        <strain evidence="8 9">ATCC 31673</strain>
    </source>
</reference>